<keyword evidence="8" id="KW-0833">Ubl conjugation pathway</keyword>
<dbReference type="FunFam" id="2.10.250.10:FF:000001">
    <property type="entry name" value="Calnexin homolog"/>
    <property type="match status" value="1"/>
</dbReference>
<dbReference type="GO" id="GO:0006457">
    <property type="term" value="P:protein folding"/>
    <property type="evidence" value="ECO:0007669"/>
    <property type="project" value="InterPro"/>
</dbReference>
<comment type="subcellular location">
    <subcellularLocation>
        <location evidence="2">Endoplasmic reticulum membrane</location>
        <topology evidence="2">Single-pass type I membrane protein</topology>
    </subcellularLocation>
</comment>
<reference evidence="22" key="1">
    <citation type="submission" date="2016-04" db="UniProtKB">
        <authorList>
            <consortium name="WormBaseParasite"/>
        </authorList>
    </citation>
    <scope>IDENTIFICATION</scope>
</reference>
<feature type="domain" description="Ubiquitin carboxyl-terminal hydrolase C-terminal" evidence="19">
    <location>
        <begin position="232"/>
        <end position="444"/>
    </location>
</feature>
<dbReference type="AlphaFoldDB" id="A0A158QCQ9"/>
<keyword evidence="10" id="KW-0788">Thiol protease</keyword>
<evidence type="ECO:0000313" key="22">
    <source>
        <dbReference type="WBParaSite" id="HDID_0000182301-mRNA-1"/>
    </source>
</evidence>
<proteinExistence type="inferred from homology"/>
<evidence type="ECO:0000256" key="11">
    <source>
        <dbReference type="ARBA" id="ARBA00022824"/>
    </source>
</evidence>
<evidence type="ECO:0000256" key="4">
    <source>
        <dbReference type="ARBA" id="ARBA00010983"/>
    </source>
</evidence>
<dbReference type="PRINTS" id="PR00626">
    <property type="entry name" value="CALRETICULIN"/>
</dbReference>
<evidence type="ECO:0000256" key="18">
    <source>
        <dbReference type="SAM" id="Phobius"/>
    </source>
</evidence>
<name>A0A158QCQ9_HYMDI</name>
<dbReference type="SUPFAM" id="SSF63887">
    <property type="entry name" value="P-domain of calnexin/calreticulin"/>
    <property type="match status" value="1"/>
</dbReference>
<evidence type="ECO:0000256" key="16">
    <source>
        <dbReference type="PIRSR" id="PIRSR601580-3"/>
    </source>
</evidence>
<dbReference type="GO" id="GO:0005509">
    <property type="term" value="F:calcium ion binding"/>
    <property type="evidence" value="ECO:0007669"/>
    <property type="project" value="InterPro"/>
</dbReference>
<feature type="compositionally biased region" description="Basic and acidic residues" evidence="17">
    <location>
        <begin position="715"/>
        <end position="737"/>
    </location>
</feature>
<keyword evidence="16" id="KW-1015">Disulfide bond</keyword>
<evidence type="ECO:0000256" key="17">
    <source>
        <dbReference type="SAM" id="MobiDB-lite"/>
    </source>
</evidence>
<keyword evidence="9" id="KW-0378">Hydrolase</keyword>
<comment type="catalytic activity">
    <reaction evidence="1">
        <text>Thiol-dependent hydrolysis of ester, thioester, amide, peptide and isopeptide bonds formed by the C-terminal Gly of ubiquitin (a 76-residue protein attached to proteins as an intracellular targeting signal).</text>
        <dbReference type="EC" id="3.4.19.12"/>
    </reaction>
</comment>
<evidence type="ECO:0000256" key="7">
    <source>
        <dbReference type="ARBA" id="ARBA00022692"/>
    </source>
</evidence>
<evidence type="ECO:0000256" key="9">
    <source>
        <dbReference type="ARBA" id="ARBA00022801"/>
    </source>
</evidence>
<evidence type="ECO:0000256" key="6">
    <source>
        <dbReference type="ARBA" id="ARBA00022670"/>
    </source>
</evidence>
<evidence type="ECO:0000256" key="15">
    <source>
        <dbReference type="ARBA" id="ARBA00053392"/>
    </source>
</evidence>
<dbReference type="InterPro" id="IPR013320">
    <property type="entry name" value="ConA-like_dom_sf"/>
</dbReference>
<dbReference type="Pfam" id="PF14533">
    <property type="entry name" value="USP7_C2"/>
    <property type="match status" value="1"/>
</dbReference>
<keyword evidence="11" id="KW-0256">Endoplasmic reticulum</keyword>
<evidence type="ECO:0000256" key="10">
    <source>
        <dbReference type="ARBA" id="ARBA00022807"/>
    </source>
</evidence>
<evidence type="ECO:0000313" key="20">
    <source>
        <dbReference type="EMBL" id="VDL19285.1"/>
    </source>
</evidence>
<reference evidence="20 21" key="2">
    <citation type="submission" date="2018-11" db="EMBL/GenBank/DDBJ databases">
        <authorList>
            <consortium name="Pathogen Informatics"/>
        </authorList>
    </citation>
    <scope>NUCLEOTIDE SEQUENCE [LARGE SCALE GENOMIC DNA]</scope>
</reference>
<comment type="similarity">
    <text evidence="3">Belongs to the peptidase C19 family.</text>
</comment>
<organism evidence="22">
    <name type="scientific">Hymenolepis diminuta</name>
    <name type="common">Rat tapeworm</name>
    <dbReference type="NCBI Taxonomy" id="6216"/>
    <lineage>
        <taxon>Eukaryota</taxon>
        <taxon>Metazoa</taxon>
        <taxon>Spiralia</taxon>
        <taxon>Lophotrochozoa</taxon>
        <taxon>Platyhelminthes</taxon>
        <taxon>Cestoda</taxon>
        <taxon>Eucestoda</taxon>
        <taxon>Cyclophyllidea</taxon>
        <taxon>Hymenolepididae</taxon>
        <taxon>Hymenolepis</taxon>
    </lineage>
</organism>
<feature type="compositionally biased region" description="Acidic residues" evidence="17">
    <location>
        <begin position="958"/>
        <end position="985"/>
    </location>
</feature>
<dbReference type="Gene3D" id="2.10.250.10">
    <property type="entry name" value="Calreticulin/calnexin, P domain"/>
    <property type="match status" value="1"/>
</dbReference>
<dbReference type="EMBL" id="UYSG01000380">
    <property type="protein sequence ID" value="VDL19285.1"/>
    <property type="molecule type" value="Genomic_DNA"/>
</dbReference>
<comment type="function">
    <text evidence="15">Calcium-binding protein that interacts with newly synthesized monoglucosylated glycoproteins in the endoplasmic reticulum. It may act in assisting protein assembly and/or in the retention within the ER of unassembled protein subunits. It seems to play a major role in the quality control apparatus of the ER by the retention of incorrectly folded proteins. Required for embryogenesis and larval development under heat and ER stress conditions. May be important for germ cell development. Involved in neuronal necrotic cell death.</text>
</comment>
<keyword evidence="7 18" id="KW-0812">Transmembrane</keyword>
<feature type="disulfide bond" evidence="16">
    <location>
        <begin position="595"/>
        <end position="629"/>
    </location>
</feature>
<keyword evidence="12 18" id="KW-1133">Transmembrane helix</keyword>
<evidence type="ECO:0000256" key="1">
    <source>
        <dbReference type="ARBA" id="ARBA00000707"/>
    </source>
</evidence>
<feature type="transmembrane region" description="Helical" evidence="18">
    <location>
        <begin position="920"/>
        <end position="941"/>
    </location>
</feature>
<dbReference type="EC" id="3.4.19.12" evidence="5"/>
<evidence type="ECO:0000256" key="5">
    <source>
        <dbReference type="ARBA" id="ARBA00012759"/>
    </source>
</evidence>
<feature type="compositionally biased region" description="Basic and acidic residues" evidence="17">
    <location>
        <begin position="946"/>
        <end position="957"/>
    </location>
</feature>
<dbReference type="OrthoDB" id="1938156at2759"/>
<feature type="region of interest" description="Disordered" evidence="17">
    <location>
        <begin position="698"/>
        <end position="742"/>
    </location>
</feature>
<evidence type="ECO:0000256" key="14">
    <source>
        <dbReference type="ARBA" id="ARBA00023186"/>
    </source>
</evidence>
<dbReference type="GO" id="GO:0051082">
    <property type="term" value="F:unfolded protein binding"/>
    <property type="evidence" value="ECO:0007669"/>
    <property type="project" value="InterPro"/>
</dbReference>
<dbReference type="InterPro" id="IPR018124">
    <property type="entry name" value="Calret/calnex_CS"/>
</dbReference>
<dbReference type="GO" id="GO:0036503">
    <property type="term" value="P:ERAD pathway"/>
    <property type="evidence" value="ECO:0007669"/>
    <property type="project" value="TreeGrafter"/>
</dbReference>
<dbReference type="Proteomes" id="UP000274504">
    <property type="component" value="Unassembled WGS sequence"/>
</dbReference>
<evidence type="ECO:0000256" key="3">
    <source>
        <dbReference type="ARBA" id="ARBA00009085"/>
    </source>
</evidence>
<dbReference type="GO" id="GO:0005789">
    <property type="term" value="C:endoplasmic reticulum membrane"/>
    <property type="evidence" value="ECO:0007669"/>
    <property type="project" value="UniProtKB-SubCell"/>
</dbReference>
<comment type="similarity">
    <text evidence="4">Belongs to the calreticulin family.</text>
</comment>
<keyword evidence="14" id="KW-0143">Chaperone</keyword>
<keyword evidence="6" id="KW-0645">Protease</keyword>
<dbReference type="STRING" id="6216.A0A158QCQ9"/>
<dbReference type="InterPro" id="IPR001580">
    <property type="entry name" value="Calret/calnex"/>
</dbReference>
<evidence type="ECO:0000313" key="21">
    <source>
        <dbReference type="Proteomes" id="UP000274504"/>
    </source>
</evidence>
<keyword evidence="13 18" id="KW-0472">Membrane</keyword>
<sequence length="1002" mass="112951">MHFDYLYYCFECYTVNCFLLPSSQVDILLVDKLRKSDPGILIRVSSELSYWEFAKLASCYLTGDPSYLRFFVPHSSPTTGTALSNKGSNVAAQDLHVSSNTPVSSETGNGNNYSPNGAISLISEQSRAAKASGFNGASASLVGALANAAHQGLVREPPGPPVPSTSEDTLRHFLQLPPTYATITFQSASQSSVTASQQDRPPMCVSKYTSYPRITPSPFSNTNLQVPAPRRVYYAHTVLPVAQLESLKQIQVAFFGQKLSERQDLVLGVCGDGTVADILTEVRSHASLTESKKLRLMEIRRNRIEQIFPESYPLEKIDESIIELQCDVNDNIRSGLRVDEVPKEEENLEQGDLVINAAHFNKSPDDTFGVPFTVRVRNGEPYSDVKKRIRERLDVANDKEFDAWNFVLVTKSKCIAIPNKDDVVVDTEILTKESIKPWLGVEHKPPKRPRYAPSEKMRWLEIVGLVFVILFAVGDVYGDESEDKPDEVEKKAVFKAPKIPKDSLLALYFSSPSDMKNLVFSTAEKVGVAEELAKYDGKWEIEVPPLSAMDKDYSLVLKSEGKHHAIAVDLGRDFTFNEDEFVVQYEVKFTEGQTCGGAYIKLLSASPVLNLKNFHDKTPYTIMFGPDKCGVDSKLHFIFRHKNPKTGEFEEKHMQKVTANLENFFTDKKTHLYTLVIRKDNSFEVYIDQSLIKSGNLLTDFEPPVNPPAEIDDPEDKKPEDWDERERIPDLEAKKPDDWDESAPQFITDEDAVRPSGWLTDTPKFISDPDAKMPEDWNVETDGDWEAPMIENPECKSAPGCGPWEKPKKLNPNFKGKWSPPMIANPKYKGIWKPRKIPNVNFFEDKHPYKMYPIRALGLELWSMSPNIAFDNFYIGTSKKGADEFAAETWVIKRKAEYESMPSGASVVDAIRDLFSRYPYYAGGAVAGVLLVITLLTFCCCRSSPHRDDARYKKTDEPQPDAEEREDSDAEEGEREEEQDEVEESEKEKPKGTATRQRTRKE</sequence>
<accession>A0A158QCQ9</accession>
<evidence type="ECO:0000256" key="8">
    <source>
        <dbReference type="ARBA" id="ARBA00022786"/>
    </source>
</evidence>
<evidence type="ECO:0000256" key="12">
    <source>
        <dbReference type="ARBA" id="ARBA00022989"/>
    </source>
</evidence>
<feature type="region of interest" description="Disordered" evidence="17">
    <location>
        <begin position="946"/>
        <end position="1002"/>
    </location>
</feature>
<dbReference type="WBParaSite" id="HDID_0000182301-mRNA-1">
    <property type="protein sequence ID" value="HDID_0000182301-mRNA-1"/>
    <property type="gene ID" value="HDID_0000182301"/>
</dbReference>
<dbReference type="SUPFAM" id="SSF49899">
    <property type="entry name" value="Concanavalin A-like lectins/glucanases"/>
    <property type="match status" value="1"/>
</dbReference>
<dbReference type="InterPro" id="IPR009033">
    <property type="entry name" value="Calreticulin/calnexin_P_dom_sf"/>
</dbReference>
<dbReference type="PROSITE" id="PS00805">
    <property type="entry name" value="CALRETICULIN_REPEAT"/>
    <property type="match status" value="1"/>
</dbReference>
<dbReference type="PANTHER" id="PTHR11073:SF1">
    <property type="entry name" value="CALNEXIN 14D-RELATED"/>
    <property type="match status" value="1"/>
</dbReference>
<dbReference type="Gene3D" id="2.60.120.200">
    <property type="match status" value="1"/>
</dbReference>
<dbReference type="PANTHER" id="PTHR11073">
    <property type="entry name" value="CALRETICULIN AND CALNEXIN"/>
    <property type="match status" value="1"/>
</dbReference>
<dbReference type="FunFam" id="2.60.120.200:FF:000011">
    <property type="entry name" value="Probable calnexin"/>
    <property type="match status" value="1"/>
</dbReference>
<gene>
    <name evidence="20" type="ORF">HDID_LOCUS1824</name>
</gene>
<dbReference type="InterPro" id="IPR029346">
    <property type="entry name" value="USP_C"/>
</dbReference>
<evidence type="ECO:0000259" key="19">
    <source>
        <dbReference type="Pfam" id="PF14533"/>
    </source>
</evidence>
<evidence type="ECO:0000256" key="2">
    <source>
        <dbReference type="ARBA" id="ARBA00004115"/>
    </source>
</evidence>
<dbReference type="PROSITE" id="PS00804">
    <property type="entry name" value="CALRETICULIN_2"/>
    <property type="match status" value="1"/>
</dbReference>
<protein>
    <recommendedName>
        <fullName evidence="5">ubiquitinyl hydrolase 1</fullName>
        <ecNumber evidence="5">3.4.19.12</ecNumber>
    </recommendedName>
</protein>
<dbReference type="GO" id="GO:0004843">
    <property type="term" value="F:cysteine-type deubiquitinase activity"/>
    <property type="evidence" value="ECO:0007669"/>
    <property type="project" value="UniProtKB-EC"/>
</dbReference>
<dbReference type="Pfam" id="PF00262">
    <property type="entry name" value="Calreticulin"/>
    <property type="match status" value="1"/>
</dbReference>
<evidence type="ECO:0000256" key="13">
    <source>
        <dbReference type="ARBA" id="ARBA00023136"/>
    </source>
</evidence>